<protein>
    <submittedName>
        <fullName evidence="4">Chromosome partition protein Smc</fullName>
    </submittedName>
</protein>
<feature type="domain" description="KfrA N-terminal DNA-binding" evidence="3">
    <location>
        <begin position="5"/>
        <end position="110"/>
    </location>
</feature>
<dbReference type="EMBL" id="CVVU01000245">
    <property type="protein sequence ID" value="CRP83190.1"/>
    <property type="molecule type" value="Genomic_DNA"/>
</dbReference>
<dbReference type="AlphaFoldDB" id="A0A9P1R9L2"/>
<name>A0A9P1R9L2_PSEAI</name>
<feature type="region of interest" description="Disordered" evidence="2">
    <location>
        <begin position="299"/>
        <end position="326"/>
    </location>
</feature>
<comment type="caution">
    <text evidence="4">The sequence shown here is derived from an EMBL/GenBank/DDBJ whole genome shotgun (WGS) entry which is preliminary data.</text>
</comment>
<evidence type="ECO:0000256" key="2">
    <source>
        <dbReference type="SAM" id="MobiDB-lite"/>
    </source>
</evidence>
<reference evidence="5" key="1">
    <citation type="submission" date="2015-06" db="EMBL/GenBank/DDBJ databases">
        <authorList>
            <person name="Radhakrishnan Rajesh"/>
            <person name="Underwood Anthony"/>
            <person name="Al-Shahib Ali"/>
        </authorList>
    </citation>
    <scope>NUCLEOTIDE SEQUENCE [LARGE SCALE GENOMIC DNA]</scope>
    <source>
        <strain evidence="5">P19_London_7_VIM_2_05_10</strain>
    </source>
</reference>
<evidence type="ECO:0000259" key="3">
    <source>
        <dbReference type="Pfam" id="PF11740"/>
    </source>
</evidence>
<keyword evidence="1" id="KW-0175">Coiled coil</keyword>
<dbReference type="InterPro" id="IPR021104">
    <property type="entry name" value="KfrA_DNA-bd_N"/>
</dbReference>
<organism evidence="4 5">
    <name type="scientific">Pseudomonas aeruginosa</name>
    <dbReference type="NCBI Taxonomy" id="287"/>
    <lineage>
        <taxon>Bacteria</taxon>
        <taxon>Pseudomonadati</taxon>
        <taxon>Pseudomonadota</taxon>
        <taxon>Gammaproteobacteria</taxon>
        <taxon>Pseudomonadales</taxon>
        <taxon>Pseudomonadaceae</taxon>
        <taxon>Pseudomonas</taxon>
    </lineage>
</organism>
<dbReference type="Proteomes" id="UP000045039">
    <property type="component" value="Unassembled WGS sequence"/>
</dbReference>
<feature type="coiled-coil region" evidence="1">
    <location>
        <begin position="76"/>
        <end position="138"/>
    </location>
</feature>
<accession>A0A9P1R9L2</accession>
<dbReference type="Pfam" id="PF11740">
    <property type="entry name" value="KfrA_N"/>
    <property type="match status" value="1"/>
</dbReference>
<sequence length="326" mass="36899">MTSPHIRDAVISLLMAGKTPSWRAVRGIVGAGSADTLLANIKDVLKDLAHQQMEGVPESVSQLMWQLWKAACSESADNWALERVELQDMLQAANQAHTEAVARTQDLAAEKTELTAQVRKLEAEVAALRSKVEHQDNRLEERDQAIARQRDEIDTLHGDIRRLHEAHQVQAREQEERQHRLLAEQAVEHTTTMRKLEEQLQFEKGRYETDTARWIKKLDDQTIQARRDAQEQGAALSALQAANQAQLQRINDLLTENVRLQGSLEQQSQTVEAAKDLAHRLDRLLAEEKERCIGAERRAADAEGHLAAAREEIDRLRSTHEERPSS</sequence>
<evidence type="ECO:0000313" key="4">
    <source>
        <dbReference type="EMBL" id="CRP83190.1"/>
    </source>
</evidence>
<evidence type="ECO:0000313" key="5">
    <source>
        <dbReference type="Proteomes" id="UP000045039"/>
    </source>
</evidence>
<proteinExistence type="predicted"/>
<gene>
    <name evidence="4" type="primary">smc_5</name>
    <name evidence="4" type="ORF">PAERUG_P19_London_7_VIM_2_05_10_05716</name>
</gene>
<dbReference type="RefSeq" id="WP_043101071.1">
    <property type="nucleotide sequence ID" value="NZ_CAADND010000443.1"/>
</dbReference>
<evidence type="ECO:0000256" key="1">
    <source>
        <dbReference type="SAM" id="Coils"/>
    </source>
</evidence>